<dbReference type="InterPro" id="IPR021529">
    <property type="entry name" value="DUF2798"/>
</dbReference>
<keyword evidence="1" id="KW-0472">Membrane</keyword>
<evidence type="ECO:0000256" key="1">
    <source>
        <dbReference type="SAM" id="Phobius"/>
    </source>
</evidence>
<proteinExistence type="predicted"/>
<keyword evidence="3" id="KW-1185">Reference proteome</keyword>
<evidence type="ECO:0000313" key="3">
    <source>
        <dbReference type="Proteomes" id="UP001155586"/>
    </source>
</evidence>
<feature type="transmembrane region" description="Helical" evidence="1">
    <location>
        <begin position="39"/>
        <end position="62"/>
    </location>
</feature>
<keyword evidence="1" id="KW-0812">Transmembrane</keyword>
<dbReference type="Proteomes" id="UP001155586">
    <property type="component" value="Unassembled WGS sequence"/>
</dbReference>
<dbReference type="Pfam" id="PF11391">
    <property type="entry name" value="DUF2798"/>
    <property type="match status" value="1"/>
</dbReference>
<name>A0A9X3CFF2_9VIBR</name>
<comment type="caution">
    <text evidence="2">The sequence shown here is derived from an EMBL/GenBank/DDBJ whole genome shotgun (WGS) entry which is preliminary data.</text>
</comment>
<dbReference type="RefSeq" id="WP_252032772.1">
    <property type="nucleotide sequence ID" value="NZ_JAKRRX010000070.1"/>
</dbReference>
<sequence>MNKKQMWLNTVLSSLVMAAIMSGIISGMRMEFSPEWPPIWLQSFTLSWPIALMLGLTVLPLIRKFSEWATKPRKQDKSLPDSLEIAQLQGTQLRVEQQVR</sequence>
<gene>
    <name evidence="2" type="ORF">MD483_12845</name>
</gene>
<evidence type="ECO:0000313" key="2">
    <source>
        <dbReference type="EMBL" id="MCW8334710.1"/>
    </source>
</evidence>
<dbReference type="AlphaFoldDB" id="A0A9X3CFF2"/>
<feature type="transmembrane region" description="Helical" evidence="1">
    <location>
        <begin position="7"/>
        <end position="27"/>
    </location>
</feature>
<protein>
    <submittedName>
        <fullName evidence="2">DUF2798 domain-containing protein</fullName>
    </submittedName>
</protein>
<organism evidence="2 3">
    <name type="scientific">Vibrio paucivorans</name>
    <dbReference type="NCBI Taxonomy" id="2829489"/>
    <lineage>
        <taxon>Bacteria</taxon>
        <taxon>Pseudomonadati</taxon>
        <taxon>Pseudomonadota</taxon>
        <taxon>Gammaproteobacteria</taxon>
        <taxon>Vibrionales</taxon>
        <taxon>Vibrionaceae</taxon>
        <taxon>Vibrio</taxon>
    </lineage>
</organism>
<dbReference type="EMBL" id="JAKRRX010000070">
    <property type="protein sequence ID" value="MCW8334710.1"/>
    <property type="molecule type" value="Genomic_DNA"/>
</dbReference>
<keyword evidence="1" id="KW-1133">Transmembrane helix</keyword>
<accession>A0A9X3CFF2</accession>
<reference evidence="2" key="1">
    <citation type="submission" date="2022-02" db="EMBL/GenBank/DDBJ databases">
        <title>Vibrio sp. nov., a new bacterium isolated from Bohai sea, China.</title>
        <authorList>
            <person name="Yuan Y."/>
        </authorList>
    </citation>
    <scope>NUCLEOTIDE SEQUENCE</scope>
    <source>
        <strain evidence="2">DBSS07</strain>
    </source>
</reference>